<name>A0A543JDE4_9PSEU</name>
<evidence type="ECO:0000256" key="1">
    <source>
        <dbReference type="SAM" id="MobiDB-lite"/>
    </source>
</evidence>
<reference evidence="2 3" key="1">
    <citation type="submission" date="2019-06" db="EMBL/GenBank/DDBJ databases">
        <title>Sequencing the genomes of 1000 actinobacteria strains.</title>
        <authorList>
            <person name="Klenk H.-P."/>
        </authorList>
    </citation>
    <scope>NUCLEOTIDE SEQUENCE [LARGE SCALE GENOMIC DNA]</scope>
    <source>
        <strain evidence="2 3">DSM 45456</strain>
    </source>
</reference>
<dbReference type="Proteomes" id="UP000316628">
    <property type="component" value="Unassembled WGS sequence"/>
</dbReference>
<protein>
    <submittedName>
        <fullName evidence="2">Uncharacterized protein</fullName>
    </submittedName>
</protein>
<feature type="region of interest" description="Disordered" evidence="1">
    <location>
        <begin position="24"/>
        <end position="65"/>
    </location>
</feature>
<dbReference type="EMBL" id="VFPP01000001">
    <property type="protein sequence ID" value="TQM80875.1"/>
    <property type="molecule type" value="Genomic_DNA"/>
</dbReference>
<keyword evidence="3" id="KW-1185">Reference proteome</keyword>
<accession>A0A543JDE4</accession>
<organism evidence="2 3">
    <name type="scientific">Saccharothrix saharensis</name>
    <dbReference type="NCBI Taxonomy" id="571190"/>
    <lineage>
        <taxon>Bacteria</taxon>
        <taxon>Bacillati</taxon>
        <taxon>Actinomycetota</taxon>
        <taxon>Actinomycetes</taxon>
        <taxon>Pseudonocardiales</taxon>
        <taxon>Pseudonocardiaceae</taxon>
        <taxon>Saccharothrix</taxon>
    </lineage>
</organism>
<dbReference type="AlphaFoldDB" id="A0A543JDE4"/>
<evidence type="ECO:0000313" key="3">
    <source>
        <dbReference type="Proteomes" id="UP000316628"/>
    </source>
</evidence>
<gene>
    <name evidence="2" type="ORF">FHX81_3225</name>
</gene>
<sequence length="65" mass="7030">MDWSCPHGSEQQVDALAAALAESMTIPDAERDELERRRYTSIGAGQESGSASMKSIDPARFQATT</sequence>
<comment type="caution">
    <text evidence="2">The sequence shown here is derived from an EMBL/GenBank/DDBJ whole genome shotgun (WGS) entry which is preliminary data.</text>
</comment>
<proteinExistence type="predicted"/>
<dbReference type="OrthoDB" id="3257812at2"/>
<evidence type="ECO:0000313" key="2">
    <source>
        <dbReference type="EMBL" id="TQM80875.1"/>
    </source>
</evidence>